<dbReference type="InterPro" id="IPR027417">
    <property type="entry name" value="P-loop_NTPase"/>
</dbReference>
<dbReference type="Proteomes" id="UP000287361">
    <property type="component" value="Unassembled WGS sequence"/>
</dbReference>
<protein>
    <recommendedName>
        <fullName evidence="3">CobQ/CobB/MinD/ParA nucleotide binding domain-containing protein</fullName>
    </recommendedName>
</protein>
<evidence type="ECO:0008006" key="3">
    <source>
        <dbReference type="Google" id="ProtNLM"/>
    </source>
</evidence>
<dbReference type="SUPFAM" id="SSF52540">
    <property type="entry name" value="P-loop containing nucleoside triphosphate hydrolases"/>
    <property type="match status" value="1"/>
</dbReference>
<comment type="caution">
    <text evidence="1">The sequence shown here is derived from an EMBL/GenBank/DDBJ whole genome shotgun (WGS) entry which is preliminary data.</text>
</comment>
<name>A0A401LEM2_9FIRM</name>
<evidence type="ECO:0000313" key="1">
    <source>
        <dbReference type="EMBL" id="GCB29922.1"/>
    </source>
</evidence>
<dbReference type="OrthoDB" id="1705293at2"/>
<accession>A0A401LEM2</accession>
<gene>
    <name evidence="1" type="ORF">KGMB03357_15830</name>
</gene>
<organism evidence="1 2">
    <name type="scientific">Anaerotignum faecicola</name>
    <dbReference type="NCBI Taxonomy" id="2358141"/>
    <lineage>
        <taxon>Bacteria</taxon>
        <taxon>Bacillati</taxon>
        <taxon>Bacillota</taxon>
        <taxon>Clostridia</taxon>
        <taxon>Lachnospirales</taxon>
        <taxon>Anaerotignaceae</taxon>
        <taxon>Anaerotignum</taxon>
    </lineage>
</organism>
<dbReference type="AlphaFoldDB" id="A0A401LEM2"/>
<evidence type="ECO:0000313" key="2">
    <source>
        <dbReference type="Proteomes" id="UP000287361"/>
    </source>
</evidence>
<proteinExistence type="predicted"/>
<sequence>MAKHILIIGSPGSGKSVFSAALASAAGKRNRQTLLISGDSRISMLSFFCGNTDADGLGTLYAGEITSQRTADAIKILREFPNIGVMGFQIHERKRQEGTTAQIQQLYTVLDGMAEVVIWDGTSDWTDAFQTVMTAKAEVTACLLTADVKGLLYFKQYQDKIRRLAHCLLLEGLSKPYSLHEEMDVTIGGFDGILPFGREIERYVMEGDLFSILTCCHTRYRETVEHTLDDLLEGRMEK</sequence>
<dbReference type="EMBL" id="BHVZ01000004">
    <property type="protein sequence ID" value="GCB29922.1"/>
    <property type="molecule type" value="Genomic_DNA"/>
</dbReference>
<dbReference type="Gene3D" id="3.40.50.300">
    <property type="entry name" value="P-loop containing nucleotide triphosphate hydrolases"/>
    <property type="match status" value="1"/>
</dbReference>
<keyword evidence="2" id="KW-1185">Reference proteome</keyword>
<reference evidence="1 2" key="1">
    <citation type="submission" date="2018-10" db="EMBL/GenBank/DDBJ databases">
        <title>Draft Genome Sequence of Anaerotignum sp. KCTC 15736.</title>
        <authorList>
            <person name="Choi S.H."/>
            <person name="Kim J.S."/>
            <person name="Kang S.W."/>
            <person name="Lee J.S."/>
            <person name="Park S.H."/>
        </authorList>
    </citation>
    <scope>NUCLEOTIDE SEQUENCE [LARGE SCALE GENOMIC DNA]</scope>
    <source>
        <strain evidence="1 2">KCTC 15736</strain>
    </source>
</reference>